<comment type="caution">
    <text evidence="3">The sequence shown here is derived from an EMBL/GenBank/DDBJ whole genome shotgun (WGS) entry which is preliminary data.</text>
</comment>
<organism evidence="3 4">
    <name type="scientific">Striga asiatica</name>
    <name type="common">Asiatic witchweed</name>
    <name type="synonym">Buchnera asiatica</name>
    <dbReference type="NCBI Taxonomy" id="4170"/>
    <lineage>
        <taxon>Eukaryota</taxon>
        <taxon>Viridiplantae</taxon>
        <taxon>Streptophyta</taxon>
        <taxon>Embryophyta</taxon>
        <taxon>Tracheophyta</taxon>
        <taxon>Spermatophyta</taxon>
        <taxon>Magnoliopsida</taxon>
        <taxon>eudicotyledons</taxon>
        <taxon>Gunneridae</taxon>
        <taxon>Pentapetalae</taxon>
        <taxon>asterids</taxon>
        <taxon>lamiids</taxon>
        <taxon>Lamiales</taxon>
        <taxon>Orobanchaceae</taxon>
        <taxon>Buchnereae</taxon>
        <taxon>Striga</taxon>
    </lineage>
</organism>
<dbReference type="InterPro" id="IPR002921">
    <property type="entry name" value="Fungal_lipase-type"/>
</dbReference>
<protein>
    <submittedName>
        <fullName evidence="3">Alpha/beta-Hydrolases superfamily protein</fullName>
    </submittedName>
</protein>
<keyword evidence="4" id="KW-1185">Reference proteome</keyword>
<evidence type="ECO:0000313" key="3">
    <source>
        <dbReference type="EMBL" id="GER49689.1"/>
    </source>
</evidence>
<dbReference type="GO" id="GO:0016787">
    <property type="term" value="F:hydrolase activity"/>
    <property type="evidence" value="ECO:0007669"/>
    <property type="project" value="UniProtKB-KW"/>
</dbReference>
<dbReference type="Pfam" id="PF01764">
    <property type="entry name" value="Lipase_3"/>
    <property type="match status" value="1"/>
</dbReference>
<name>A0A5A7QX71_STRAF</name>
<evidence type="ECO:0000256" key="1">
    <source>
        <dbReference type="ARBA" id="ARBA00022801"/>
    </source>
</evidence>
<feature type="domain" description="Fungal lipase-type" evidence="2">
    <location>
        <begin position="10"/>
        <end position="74"/>
    </location>
</feature>
<dbReference type="EMBL" id="BKCP01008737">
    <property type="protein sequence ID" value="GER49689.1"/>
    <property type="molecule type" value="Genomic_DNA"/>
</dbReference>
<proteinExistence type="predicted"/>
<dbReference type="PANTHER" id="PTHR47413:SF2">
    <property type="entry name" value="LIPASE-LIKE PAD4"/>
    <property type="match status" value="1"/>
</dbReference>
<dbReference type="InterPro" id="IPR029058">
    <property type="entry name" value="AB_hydrolase_fold"/>
</dbReference>
<dbReference type="PANTHER" id="PTHR47413">
    <property type="entry name" value="LIPASE-LIKE PAD4"/>
    <property type="match status" value="1"/>
</dbReference>
<gene>
    <name evidence="3" type="ORF">STAS_26940</name>
</gene>
<dbReference type="SUPFAM" id="SSF53474">
    <property type="entry name" value="alpha/beta-Hydrolases"/>
    <property type="match status" value="1"/>
</dbReference>
<dbReference type="Proteomes" id="UP000325081">
    <property type="component" value="Unassembled WGS sequence"/>
</dbReference>
<dbReference type="AlphaFoldDB" id="A0A5A7QX71"/>
<evidence type="ECO:0000313" key="4">
    <source>
        <dbReference type="Proteomes" id="UP000325081"/>
    </source>
</evidence>
<keyword evidence="1 3" id="KW-0378">Hydrolase</keyword>
<dbReference type="OrthoDB" id="426718at2759"/>
<sequence>MQEVVNGCKSVVFTGHSLGGAVASLSALWLLSTLPPNIHVLCSFSRAILHEKWAGHFFHVVAQNDLVPFAPFIDELRVLLEGGAHGFWPFGSYMLCTSDGAICLDNGVAVVRLLYLMMVAKGSSTCVGDYLEYEAYVGRLCWHYLLKRPSADVSLSESASEAGTALALHSNQSTGRRKTV</sequence>
<evidence type="ECO:0000259" key="2">
    <source>
        <dbReference type="Pfam" id="PF01764"/>
    </source>
</evidence>
<accession>A0A5A7QX71</accession>
<reference evidence="4" key="1">
    <citation type="journal article" date="2019" name="Curr. Biol.">
        <title>Genome Sequence of Striga asiatica Provides Insight into the Evolution of Plant Parasitism.</title>
        <authorList>
            <person name="Yoshida S."/>
            <person name="Kim S."/>
            <person name="Wafula E.K."/>
            <person name="Tanskanen J."/>
            <person name="Kim Y.M."/>
            <person name="Honaas L."/>
            <person name="Yang Z."/>
            <person name="Spallek T."/>
            <person name="Conn C.E."/>
            <person name="Ichihashi Y."/>
            <person name="Cheong K."/>
            <person name="Cui S."/>
            <person name="Der J.P."/>
            <person name="Gundlach H."/>
            <person name="Jiao Y."/>
            <person name="Hori C."/>
            <person name="Ishida J.K."/>
            <person name="Kasahara H."/>
            <person name="Kiba T."/>
            <person name="Kim M.S."/>
            <person name="Koo N."/>
            <person name="Laohavisit A."/>
            <person name="Lee Y.H."/>
            <person name="Lumba S."/>
            <person name="McCourt P."/>
            <person name="Mortimer J.C."/>
            <person name="Mutuku J.M."/>
            <person name="Nomura T."/>
            <person name="Sasaki-Sekimoto Y."/>
            <person name="Seto Y."/>
            <person name="Wang Y."/>
            <person name="Wakatake T."/>
            <person name="Sakakibara H."/>
            <person name="Demura T."/>
            <person name="Yamaguchi S."/>
            <person name="Yoneyama K."/>
            <person name="Manabe R.I."/>
            <person name="Nelson D.C."/>
            <person name="Schulman A.H."/>
            <person name="Timko M.P."/>
            <person name="dePamphilis C.W."/>
            <person name="Choi D."/>
            <person name="Shirasu K."/>
        </authorList>
    </citation>
    <scope>NUCLEOTIDE SEQUENCE [LARGE SCALE GENOMIC DNA]</scope>
    <source>
        <strain evidence="4">cv. UVA1</strain>
    </source>
</reference>
<dbReference type="Gene3D" id="3.40.50.1820">
    <property type="entry name" value="alpha/beta hydrolase"/>
    <property type="match status" value="1"/>
</dbReference>
<dbReference type="GO" id="GO:0006629">
    <property type="term" value="P:lipid metabolic process"/>
    <property type="evidence" value="ECO:0007669"/>
    <property type="project" value="InterPro"/>
</dbReference>